<organism evidence="1 2">
    <name type="scientific">Penicillium oxalicum (strain 114-2 / CGMCC 5302)</name>
    <name type="common">Penicillium decumbens</name>
    <dbReference type="NCBI Taxonomy" id="933388"/>
    <lineage>
        <taxon>Eukaryota</taxon>
        <taxon>Fungi</taxon>
        <taxon>Dikarya</taxon>
        <taxon>Ascomycota</taxon>
        <taxon>Pezizomycotina</taxon>
        <taxon>Eurotiomycetes</taxon>
        <taxon>Eurotiomycetidae</taxon>
        <taxon>Eurotiales</taxon>
        <taxon>Aspergillaceae</taxon>
        <taxon>Penicillium</taxon>
    </lineage>
</organism>
<proteinExistence type="predicted"/>
<name>S7ZSN9_PENO1</name>
<protein>
    <submittedName>
        <fullName evidence="1">Uncharacterized protein</fullName>
    </submittedName>
</protein>
<dbReference type="EMBL" id="KB644415">
    <property type="protein sequence ID" value="EPS33419.1"/>
    <property type="molecule type" value="Genomic_DNA"/>
</dbReference>
<evidence type="ECO:0000313" key="1">
    <source>
        <dbReference type="EMBL" id="EPS33419.1"/>
    </source>
</evidence>
<sequence>MNMCIMYLSSLRSQRGPIAVVHLIARNLGQGIEEAPKNPDHHHRTRLQSIHSIALLSIERYEDSTAMILTLFLKGRLSVQILLRALLLTYLIMSRPY</sequence>
<reference evidence="1 2" key="1">
    <citation type="journal article" date="2013" name="PLoS ONE">
        <title>Genomic and secretomic analyses reveal unique features of the lignocellulolytic enzyme system of Penicillium decumbens.</title>
        <authorList>
            <person name="Liu G."/>
            <person name="Zhang L."/>
            <person name="Wei X."/>
            <person name="Zou G."/>
            <person name="Qin Y."/>
            <person name="Ma L."/>
            <person name="Li J."/>
            <person name="Zheng H."/>
            <person name="Wang S."/>
            <person name="Wang C."/>
            <person name="Xun L."/>
            <person name="Zhao G.-P."/>
            <person name="Zhou Z."/>
            <person name="Qu Y."/>
        </authorList>
    </citation>
    <scope>NUCLEOTIDE SEQUENCE [LARGE SCALE GENOMIC DNA]</scope>
    <source>
        <strain evidence="2">114-2 / CGMCC 5302</strain>
    </source>
</reference>
<keyword evidence="2" id="KW-1185">Reference proteome</keyword>
<gene>
    <name evidence="1" type="ORF">PDE_08381</name>
</gene>
<dbReference type="Proteomes" id="UP000019376">
    <property type="component" value="Unassembled WGS sequence"/>
</dbReference>
<dbReference type="HOGENOM" id="CLU_2347403_0_0_1"/>
<dbReference type="AlphaFoldDB" id="S7ZSN9"/>
<accession>S7ZSN9</accession>
<evidence type="ECO:0000313" key="2">
    <source>
        <dbReference type="Proteomes" id="UP000019376"/>
    </source>
</evidence>